<proteinExistence type="predicted"/>
<evidence type="ECO:0000259" key="5">
    <source>
        <dbReference type="PROSITE" id="PS51007"/>
    </source>
</evidence>
<dbReference type="AlphaFoldDB" id="A0A318Q931"/>
<keyword evidence="1 4" id="KW-0349">Heme</keyword>
<evidence type="ECO:0000313" key="7">
    <source>
        <dbReference type="Proteomes" id="UP000247609"/>
    </source>
</evidence>
<dbReference type="GO" id="GO:0020037">
    <property type="term" value="F:heme binding"/>
    <property type="evidence" value="ECO:0007669"/>
    <property type="project" value="InterPro"/>
</dbReference>
<accession>A0A318Q931</accession>
<evidence type="ECO:0000256" key="1">
    <source>
        <dbReference type="ARBA" id="ARBA00022617"/>
    </source>
</evidence>
<dbReference type="InterPro" id="IPR036909">
    <property type="entry name" value="Cyt_c-like_dom_sf"/>
</dbReference>
<dbReference type="SUPFAM" id="SSF46626">
    <property type="entry name" value="Cytochrome c"/>
    <property type="match status" value="1"/>
</dbReference>
<dbReference type="GO" id="GO:0046872">
    <property type="term" value="F:metal ion binding"/>
    <property type="evidence" value="ECO:0007669"/>
    <property type="project" value="UniProtKB-KW"/>
</dbReference>
<evidence type="ECO:0000256" key="4">
    <source>
        <dbReference type="PROSITE-ProRule" id="PRU00433"/>
    </source>
</evidence>
<dbReference type="InterPro" id="IPR009056">
    <property type="entry name" value="Cyt_c-like_dom"/>
</dbReference>
<protein>
    <recommendedName>
        <fullName evidence="5">Cytochrome c domain-containing protein</fullName>
    </recommendedName>
</protein>
<dbReference type="EMBL" id="NOXG01000012">
    <property type="protein sequence ID" value="PYD75250.1"/>
    <property type="molecule type" value="Genomic_DNA"/>
</dbReference>
<dbReference type="PROSITE" id="PS51007">
    <property type="entry name" value="CYTC"/>
    <property type="match status" value="1"/>
</dbReference>
<feature type="domain" description="Cytochrome c" evidence="5">
    <location>
        <begin position="41"/>
        <end position="149"/>
    </location>
</feature>
<dbReference type="GO" id="GO:0009055">
    <property type="term" value="F:electron transfer activity"/>
    <property type="evidence" value="ECO:0007669"/>
    <property type="project" value="InterPro"/>
</dbReference>
<gene>
    <name evidence="6" type="ORF">CFR71_10540</name>
</gene>
<evidence type="ECO:0000256" key="3">
    <source>
        <dbReference type="ARBA" id="ARBA00023004"/>
    </source>
</evidence>
<dbReference type="PANTHER" id="PTHR40394">
    <property type="entry name" value="LIPOPROTEIN-RELATED"/>
    <property type="match status" value="1"/>
</dbReference>
<sequence>MTPARHACVVPVVLALLLTGCDDMSKQHKENPYASRESAPADIAQGSVEYHDAPHPAPAVTMALLRRGRGEYHAFCVPCHAETGAGDGMVVQRGFPAPRPLLATEEGQSALPERLYGIITSGQGIMYGFAQRIVPDDRWAIVAYLFALRRSQHATRADMTPIQQAGAQ</sequence>
<dbReference type="Proteomes" id="UP000247609">
    <property type="component" value="Unassembled WGS sequence"/>
</dbReference>
<dbReference type="Gene3D" id="1.10.760.10">
    <property type="entry name" value="Cytochrome c-like domain"/>
    <property type="match status" value="1"/>
</dbReference>
<name>A0A318Q931_9PROT</name>
<keyword evidence="2 4" id="KW-0479">Metal-binding</keyword>
<reference evidence="6 7" key="1">
    <citation type="submission" date="2017-07" db="EMBL/GenBank/DDBJ databases">
        <title>A draft genome sequence of Komagataeibacter sp. T5K1.</title>
        <authorList>
            <person name="Skraban J."/>
            <person name="Cleenwerck I."/>
            <person name="Vandamme P."/>
            <person name="Trcek J."/>
        </authorList>
    </citation>
    <scope>NUCLEOTIDE SEQUENCE [LARGE SCALE GENOMIC DNA]</scope>
    <source>
        <strain evidence="6 7">T5K1</strain>
    </source>
</reference>
<evidence type="ECO:0000313" key="6">
    <source>
        <dbReference type="EMBL" id="PYD75250.1"/>
    </source>
</evidence>
<comment type="caution">
    <text evidence="6">The sequence shown here is derived from an EMBL/GenBank/DDBJ whole genome shotgun (WGS) entry which is preliminary data.</text>
</comment>
<keyword evidence="3 4" id="KW-0408">Iron</keyword>
<evidence type="ECO:0000256" key="2">
    <source>
        <dbReference type="ARBA" id="ARBA00022723"/>
    </source>
</evidence>
<dbReference type="Pfam" id="PF13442">
    <property type="entry name" value="Cytochrome_CBB3"/>
    <property type="match status" value="1"/>
</dbReference>
<dbReference type="PROSITE" id="PS51257">
    <property type="entry name" value="PROKAR_LIPOPROTEIN"/>
    <property type="match status" value="1"/>
</dbReference>
<dbReference type="RefSeq" id="WP_110530887.1">
    <property type="nucleotide sequence ID" value="NZ_JAHRDT010000010.1"/>
</dbReference>
<organism evidence="6 7">
    <name type="scientific">Novacetimonas pomaceti</name>
    <dbReference type="NCBI Taxonomy" id="2021998"/>
    <lineage>
        <taxon>Bacteria</taxon>
        <taxon>Pseudomonadati</taxon>
        <taxon>Pseudomonadota</taxon>
        <taxon>Alphaproteobacteria</taxon>
        <taxon>Acetobacterales</taxon>
        <taxon>Acetobacteraceae</taxon>
        <taxon>Novacetimonas</taxon>
    </lineage>
</organism>
<dbReference type="PANTHER" id="PTHR40394:SF2">
    <property type="entry name" value="QUINOL:CYTOCHROME C OXIDOREDUCTASE MEMBRANE PROTEIN"/>
    <property type="match status" value="1"/>
</dbReference>